<dbReference type="AlphaFoldDB" id="A0ABD3GP84"/>
<accession>A0ABD3GP84</accession>
<reference evidence="2 3" key="1">
    <citation type="submission" date="2024-09" db="EMBL/GenBank/DDBJ databases">
        <title>Chromosome-scale assembly of Riccia sorocarpa.</title>
        <authorList>
            <person name="Paukszto L."/>
        </authorList>
    </citation>
    <scope>NUCLEOTIDE SEQUENCE [LARGE SCALE GENOMIC DNA]</scope>
    <source>
        <strain evidence="2">LP-2024</strain>
        <tissue evidence="2">Aerial parts of the thallus</tissue>
    </source>
</reference>
<name>A0ABD3GP84_9MARC</name>
<comment type="caution">
    <text evidence="2">The sequence shown here is derived from an EMBL/GenBank/DDBJ whole genome shotgun (WGS) entry which is preliminary data.</text>
</comment>
<feature type="compositionally biased region" description="Basic and acidic residues" evidence="1">
    <location>
        <begin position="23"/>
        <end position="42"/>
    </location>
</feature>
<feature type="region of interest" description="Disordered" evidence="1">
    <location>
        <begin position="23"/>
        <end position="92"/>
    </location>
</feature>
<dbReference type="EMBL" id="JBJQOH010000007">
    <property type="protein sequence ID" value="KAL3680983.1"/>
    <property type="molecule type" value="Genomic_DNA"/>
</dbReference>
<protein>
    <submittedName>
        <fullName evidence="2">Uncharacterized protein</fullName>
    </submittedName>
</protein>
<keyword evidence="3" id="KW-1185">Reference proteome</keyword>
<organism evidence="2 3">
    <name type="scientific">Riccia sorocarpa</name>
    <dbReference type="NCBI Taxonomy" id="122646"/>
    <lineage>
        <taxon>Eukaryota</taxon>
        <taxon>Viridiplantae</taxon>
        <taxon>Streptophyta</taxon>
        <taxon>Embryophyta</taxon>
        <taxon>Marchantiophyta</taxon>
        <taxon>Marchantiopsida</taxon>
        <taxon>Marchantiidae</taxon>
        <taxon>Marchantiales</taxon>
        <taxon>Ricciaceae</taxon>
        <taxon>Riccia</taxon>
    </lineage>
</organism>
<gene>
    <name evidence="2" type="ORF">R1sor_023939</name>
</gene>
<proteinExistence type="predicted"/>
<sequence length="111" mass="12847">MGWGGIHELKEISIQANLKDARTFIKETGKRPQPRALDRQDMARQPTRGQTRNHRWDKEQTDGRKDGESRTRRPARRRQCSRGTDGRQGWKKVELDQEAGSAFILASKLYS</sequence>
<feature type="compositionally biased region" description="Basic and acidic residues" evidence="1">
    <location>
        <begin position="54"/>
        <end position="71"/>
    </location>
</feature>
<evidence type="ECO:0000256" key="1">
    <source>
        <dbReference type="SAM" id="MobiDB-lite"/>
    </source>
</evidence>
<dbReference type="Proteomes" id="UP001633002">
    <property type="component" value="Unassembled WGS sequence"/>
</dbReference>
<evidence type="ECO:0000313" key="3">
    <source>
        <dbReference type="Proteomes" id="UP001633002"/>
    </source>
</evidence>
<evidence type="ECO:0000313" key="2">
    <source>
        <dbReference type="EMBL" id="KAL3680983.1"/>
    </source>
</evidence>